<dbReference type="SUPFAM" id="SSF51261">
    <property type="entry name" value="Duplicated hybrid motif"/>
    <property type="match status" value="1"/>
</dbReference>
<comment type="caution">
    <text evidence="2">The sequence shown here is derived from an EMBL/GenBank/DDBJ whole genome shotgun (WGS) entry which is preliminary data.</text>
</comment>
<dbReference type="InterPro" id="IPR050570">
    <property type="entry name" value="Cell_wall_metabolism_enzyme"/>
</dbReference>
<evidence type="ECO:0000259" key="1">
    <source>
        <dbReference type="Pfam" id="PF01551"/>
    </source>
</evidence>
<reference evidence="2 3" key="1">
    <citation type="submission" date="2018-05" db="EMBL/GenBank/DDBJ databases">
        <title>Genomic Encyclopedia of Archaeal and Bacterial Type Strains, Phase II (KMG-II): from individual species to whole genera.</title>
        <authorList>
            <person name="Goeker M."/>
        </authorList>
    </citation>
    <scope>NUCLEOTIDE SEQUENCE [LARGE SCALE GENOMIC DNA]</scope>
    <source>
        <strain evidence="2 3">DSM 22214</strain>
    </source>
</reference>
<dbReference type="Gene3D" id="2.70.70.10">
    <property type="entry name" value="Glucose Permease (Domain IIA)"/>
    <property type="match status" value="1"/>
</dbReference>
<keyword evidence="3" id="KW-1185">Reference proteome</keyword>
<dbReference type="Proteomes" id="UP000245489">
    <property type="component" value="Unassembled WGS sequence"/>
</dbReference>
<dbReference type="EMBL" id="QGGO01000044">
    <property type="protein sequence ID" value="PWK16802.1"/>
    <property type="molecule type" value="Genomic_DNA"/>
</dbReference>
<feature type="domain" description="M23ase beta-sheet core" evidence="1">
    <location>
        <begin position="126"/>
        <end position="223"/>
    </location>
</feature>
<dbReference type="PANTHER" id="PTHR21666">
    <property type="entry name" value="PEPTIDASE-RELATED"/>
    <property type="match status" value="1"/>
</dbReference>
<dbReference type="OrthoDB" id="9810477at2"/>
<evidence type="ECO:0000313" key="2">
    <source>
        <dbReference type="EMBL" id="PWK16802.1"/>
    </source>
</evidence>
<dbReference type="GO" id="GO:0004222">
    <property type="term" value="F:metalloendopeptidase activity"/>
    <property type="evidence" value="ECO:0007669"/>
    <property type="project" value="TreeGrafter"/>
</dbReference>
<evidence type="ECO:0000313" key="3">
    <source>
        <dbReference type="Proteomes" id="UP000245489"/>
    </source>
</evidence>
<gene>
    <name evidence="2" type="ORF">LV89_04760</name>
</gene>
<dbReference type="InterPro" id="IPR016047">
    <property type="entry name" value="M23ase_b-sheet_dom"/>
</dbReference>
<dbReference type="Pfam" id="PF01551">
    <property type="entry name" value="Peptidase_M23"/>
    <property type="match status" value="1"/>
</dbReference>
<proteinExistence type="predicted"/>
<dbReference type="RefSeq" id="WP_109745431.1">
    <property type="nucleotide sequence ID" value="NZ_QGGO01000044.1"/>
</dbReference>
<name>A0A316DH04_9BACT</name>
<protein>
    <submittedName>
        <fullName evidence="2">Peptidase M23-like protein</fullName>
    </submittedName>
</protein>
<dbReference type="AlphaFoldDB" id="A0A316DH04"/>
<dbReference type="CDD" id="cd12797">
    <property type="entry name" value="M23_peptidase"/>
    <property type="match status" value="1"/>
</dbReference>
<dbReference type="PANTHER" id="PTHR21666:SF286">
    <property type="entry name" value="LIPOPROTEIN NLPD"/>
    <property type="match status" value="1"/>
</dbReference>
<dbReference type="InterPro" id="IPR011055">
    <property type="entry name" value="Dup_hybrid_motif"/>
</dbReference>
<accession>A0A316DH04</accession>
<sequence>MIKYIVFSIFFLLSSQRVLIAQENRAVIDTLEERLEFTEEIDTLEVENPAIYPIPDTIIRLNNKQFYAALRGCSNSLVVNNFTFLLNHDPSLRFKIPAISPINLNHNPFVNSRFGYRVHPKYKDVRFHGGVDMITLSHEEPIYATAQGVITKIAYDPNGYGIYVVVDHAYGYRTIYAHLALAVVELNQVVYTGTILGKMGKTGNATGYHLHYSIIKNGHYVDPSPMLLLFLSDAK</sequence>
<organism evidence="2 3">
    <name type="scientific">Arcicella aurantiaca</name>
    <dbReference type="NCBI Taxonomy" id="591202"/>
    <lineage>
        <taxon>Bacteria</taxon>
        <taxon>Pseudomonadati</taxon>
        <taxon>Bacteroidota</taxon>
        <taxon>Cytophagia</taxon>
        <taxon>Cytophagales</taxon>
        <taxon>Flectobacillaceae</taxon>
        <taxon>Arcicella</taxon>
    </lineage>
</organism>